<dbReference type="AlphaFoldDB" id="A0A381SFL7"/>
<name>A0A381SFL7_9ZZZZ</name>
<proteinExistence type="predicted"/>
<evidence type="ECO:0000313" key="1">
    <source>
        <dbReference type="EMBL" id="SVA02855.1"/>
    </source>
</evidence>
<sequence>VINQAIESWHAVLRGEADLDEVLHKDCVFWSPVLFRPQEGRELTKLYLTAAYQVFPGDPETETNEGEDPTGGQSGFRYTRRILDGNHAALEFETTMDGVTVNGVDLITCDDDGRITEFKVMLRPRKAVEKVQEQMAAMIETLSVEG</sequence>
<reference evidence="1" key="1">
    <citation type="submission" date="2018-05" db="EMBL/GenBank/DDBJ databases">
        <authorList>
            <person name="Lanie J.A."/>
            <person name="Ng W.-L."/>
            <person name="Kazmierczak K.M."/>
            <person name="Andrzejewski T.M."/>
            <person name="Davidsen T.M."/>
            <person name="Wayne K.J."/>
            <person name="Tettelin H."/>
            <person name="Glass J.I."/>
            <person name="Rusch D."/>
            <person name="Podicherti R."/>
            <person name="Tsui H.-C.T."/>
            <person name="Winkler M.E."/>
        </authorList>
    </citation>
    <scope>NUCLEOTIDE SEQUENCE</scope>
</reference>
<feature type="non-terminal residue" evidence="1">
    <location>
        <position position="1"/>
    </location>
</feature>
<evidence type="ECO:0008006" key="2">
    <source>
        <dbReference type="Google" id="ProtNLM"/>
    </source>
</evidence>
<dbReference type="SUPFAM" id="SSF54427">
    <property type="entry name" value="NTF2-like"/>
    <property type="match status" value="1"/>
</dbReference>
<gene>
    <name evidence="1" type="ORF">METZ01_LOCUS55709</name>
</gene>
<organism evidence="1">
    <name type="scientific">marine metagenome</name>
    <dbReference type="NCBI Taxonomy" id="408172"/>
    <lineage>
        <taxon>unclassified sequences</taxon>
        <taxon>metagenomes</taxon>
        <taxon>ecological metagenomes</taxon>
    </lineage>
</organism>
<dbReference type="Gene3D" id="3.10.450.50">
    <property type="match status" value="1"/>
</dbReference>
<protein>
    <recommendedName>
        <fullName evidence="2">SnoaL-like domain-containing protein</fullName>
    </recommendedName>
</protein>
<dbReference type="EMBL" id="UINC01003048">
    <property type="protein sequence ID" value="SVA02855.1"/>
    <property type="molecule type" value="Genomic_DNA"/>
</dbReference>
<dbReference type="InterPro" id="IPR032710">
    <property type="entry name" value="NTF2-like_dom_sf"/>
</dbReference>
<accession>A0A381SFL7</accession>